<dbReference type="STRING" id="1198449.ACAM_1495"/>
<evidence type="ECO:0000256" key="1">
    <source>
        <dbReference type="SAM" id="Phobius"/>
    </source>
</evidence>
<dbReference type="Pfam" id="PF02667">
    <property type="entry name" value="SCFA_trans"/>
    <property type="match status" value="1"/>
</dbReference>
<keyword evidence="1" id="KW-1133">Transmembrane helix</keyword>
<feature type="transmembrane region" description="Helical" evidence="1">
    <location>
        <begin position="114"/>
        <end position="135"/>
    </location>
</feature>
<keyword evidence="1" id="KW-0472">Membrane</keyword>
<organism evidence="2 3">
    <name type="scientific">Aeropyrum camini SY1 = JCM 12091</name>
    <dbReference type="NCBI Taxonomy" id="1198449"/>
    <lineage>
        <taxon>Archaea</taxon>
        <taxon>Thermoproteota</taxon>
        <taxon>Thermoprotei</taxon>
        <taxon>Desulfurococcales</taxon>
        <taxon>Desulfurococcaceae</taxon>
        <taxon>Aeropyrum</taxon>
    </lineage>
</organism>
<dbReference type="EMBL" id="AP012489">
    <property type="protein sequence ID" value="BAN90964.1"/>
    <property type="molecule type" value="Genomic_DNA"/>
</dbReference>
<dbReference type="GeneID" id="17110702"/>
<dbReference type="GO" id="GO:0005886">
    <property type="term" value="C:plasma membrane"/>
    <property type="evidence" value="ECO:0007669"/>
    <property type="project" value="TreeGrafter"/>
</dbReference>
<dbReference type="RefSeq" id="WP_022542230.1">
    <property type="nucleotide sequence ID" value="NC_022521.1"/>
</dbReference>
<proteinExistence type="predicted"/>
<feature type="transmembrane region" description="Helical" evidence="1">
    <location>
        <begin position="71"/>
        <end position="94"/>
    </location>
</feature>
<dbReference type="eggNOG" id="arCOG04315">
    <property type="taxonomic scope" value="Archaea"/>
</dbReference>
<feature type="transmembrane region" description="Helical" evidence="1">
    <location>
        <begin position="456"/>
        <end position="478"/>
    </location>
</feature>
<keyword evidence="1" id="KW-0812">Transmembrane</keyword>
<feature type="transmembrane region" description="Helical" evidence="1">
    <location>
        <begin position="300"/>
        <end position="319"/>
    </location>
</feature>
<evidence type="ECO:0000313" key="2">
    <source>
        <dbReference type="EMBL" id="BAN90964.1"/>
    </source>
</evidence>
<dbReference type="Proteomes" id="UP000016887">
    <property type="component" value="Chromosome"/>
</dbReference>
<feature type="transmembrane region" description="Helical" evidence="1">
    <location>
        <begin position="275"/>
        <end position="294"/>
    </location>
</feature>
<keyword evidence="3" id="KW-1185">Reference proteome</keyword>
<feature type="transmembrane region" description="Helical" evidence="1">
    <location>
        <begin position="29"/>
        <end position="50"/>
    </location>
</feature>
<protein>
    <submittedName>
        <fullName evidence="2">Short chain fatty acids transporter</fullName>
    </submittedName>
</protein>
<feature type="transmembrane region" description="Helical" evidence="1">
    <location>
        <begin position="211"/>
        <end position="233"/>
    </location>
</feature>
<dbReference type="AlphaFoldDB" id="U3THY2"/>
<accession>U3THY2</accession>
<dbReference type="PATRIC" id="fig|1198449.6.peg.1511"/>
<feature type="transmembrane region" description="Helical" evidence="1">
    <location>
        <begin position="378"/>
        <end position="395"/>
    </location>
</feature>
<name>U3THY2_9CREN</name>
<sequence>MGDEVRRPFLEAFGESLERRVRGVMPDPFIFAILLTFIAIILDLILLRPIQHVGLGGTVKFLVYSAWYGGFWKLLTFSMQMTLILVTGYVIAYHPLVYRILSRIARLPRDTKQAAVLAAGVSIALSYLSWGLSLIGGAILAREIGRQASLQGRKIHYPAVVAAAYSGLGLTWHWGLTASAPLLMNTPGHFLASVVKELYGTETVPLSQTIFHPYTIINFLLITLAALAIYWLISPSRGPVRGIEEFDPEALKEEAPSGEKPRVETLADRLENSRALAILTVILGFTAVAIELYTRGISRALNLNTMNFIFLMTGLLLYANPMSYARAFYRSVTSAAGVILQFHFYAGIFGLLNTPFEPLGRSSAQIIAEGLANVSTPFIWPVVAFITAGIVNLFIPSGGGEWAAIGEILVRAGHELGVPIGKTIIAYGFGDSWTNLLQPFWAIPLLDITRTRARDVFGYTIALMILIAPVAAVTLTLIPY</sequence>
<dbReference type="PANTHER" id="PTHR41983">
    <property type="entry name" value="SHORT-CHAIN FATTY ACID TRANSPORTER-RELATED"/>
    <property type="match status" value="1"/>
</dbReference>
<reference evidence="2 3" key="1">
    <citation type="journal article" date="2013" name="Appl. Environ. Microbiol.">
        <title>Variation of the Virus-Related Elements within Syntenic Genomes of the Hyperthermophilic Archaeon Aeropyrum.</title>
        <authorList>
            <person name="Daifuku T."/>
            <person name="Yoshida T."/>
            <person name="Kitamura T."/>
            <person name="Kawaichi S."/>
            <person name="Inoue T."/>
            <person name="Nomura K."/>
            <person name="Yoshida Y."/>
            <person name="Kuno S."/>
            <person name="Sako Y."/>
        </authorList>
    </citation>
    <scope>NUCLEOTIDE SEQUENCE [LARGE SCALE GENOMIC DNA]</scope>
    <source>
        <strain evidence="2 3">SY1</strain>
    </source>
</reference>
<evidence type="ECO:0000313" key="3">
    <source>
        <dbReference type="Proteomes" id="UP000016887"/>
    </source>
</evidence>
<dbReference type="KEGG" id="acj:ACAM_1495"/>
<feature type="transmembrane region" description="Helical" evidence="1">
    <location>
        <begin position="331"/>
        <end position="352"/>
    </location>
</feature>
<gene>
    <name evidence="2" type="ORF">ACAM_1495</name>
</gene>
<dbReference type="InterPro" id="IPR006160">
    <property type="entry name" value="SCFA_transpt_AtoE"/>
</dbReference>
<dbReference type="PANTHER" id="PTHR41983:SF2">
    <property type="entry name" value="SHORT-CHAIN FATTY ACID TRANSPORTER-RELATED"/>
    <property type="match status" value="1"/>
</dbReference>